<evidence type="ECO:0000256" key="2">
    <source>
        <dbReference type="ARBA" id="ARBA00022692"/>
    </source>
</evidence>
<dbReference type="InterPro" id="IPR002810">
    <property type="entry name" value="NfeD-like_C"/>
</dbReference>
<dbReference type="Proteomes" id="UP001156694">
    <property type="component" value="Unassembled WGS sequence"/>
</dbReference>
<reference evidence="8" key="1">
    <citation type="journal article" date="2019" name="Int. J. Syst. Evol. Microbiol.">
        <title>The Global Catalogue of Microorganisms (GCM) 10K type strain sequencing project: providing services to taxonomists for standard genome sequencing and annotation.</title>
        <authorList>
            <consortium name="The Broad Institute Genomics Platform"/>
            <consortium name="The Broad Institute Genome Sequencing Center for Infectious Disease"/>
            <person name="Wu L."/>
            <person name="Ma J."/>
        </authorList>
    </citation>
    <scope>NUCLEOTIDE SEQUENCE [LARGE SCALE GENOMIC DNA]</scope>
    <source>
        <strain evidence="8">NBRC 110140</strain>
    </source>
</reference>
<dbReference type="RefSeq" id="WP_284379532.1">
    <property type="nucleotide sequence ID" value="NZ_BSNN01000008.1"/>
</dbReference>
<dbReference type="SUPFAM" id="SSF141322">
    <property type="entry name" value="NfeD domain-like"/>
    <property type="match status" value="1"/>
</dbReference>
<sequence>MLDFLNGISPWWWLALALALGALEMATFSLFLIWPAVSALIMAVLLALVPDMSPASQISIFATVAILSTIVGRFLFLRYGDGGGTDNQDLNNRGARFIGRDAKVLEFSNGHGVVEIEGMRWRAQWNPNEVSAVDEQVRITHANGLLLSVEPIAS</sequence>
<evidence type="ECO:0000313" key="8">
    <source>
        <dbReference type="Proteomes" id="UP001156694"/>
    </source>
</evidence>
<evidence type="ECO:0000256" key="4">
    <source>
        <dbReference type="ARBA" id="ARBA00023136"/>
    </source>
</evidence>
<name>A0ABQ5VXT8_9RHOB</name>
<feature type="transmembrane region" description="Helical" evidence="5">
    <location>
        <begin position="30"/>
        <end position="49"/>
    </location>
</feature>
<gene>
    <name evidence="7" type="ORF">GCM10007939_23690</name>
</gene>
<proteinExistence type="predicted"/>
<feature type="domain" description="NfeD-like C-terminal" evidence="6">
    <location>
        <begin position="96"/>
        <end position="151"/>
    </location>
</feature>
<keyword evidence="3 5" id="KW-1133">Transmembrane helix</keyword>
<protein>
    <recommendedName>
        <fullName evidence="6">NfeD-like C-terminal domain-containing protein</fullName>
    </recommendedName>
</protein>
<comment type="caution">
    <text evidence="7">The sequence shown here is derived from an EMBL/GenBank/DDBJ whole genome shotgun (WGS) entry which is preliminary data.</text>
</comment>
<dbReference type="Pfam" id="PF01957">
    <property type="entry name" value="NfeD"/>
    <property type="match status" value="1"/>
</dbReference>
<dbReference type="InterPro" id="IPR012340">
    <property type="entry name" value="NA-bd_OB-fold"/>
</dbReference>
<keyword evidence="8" id="KW-1185">Reference proteome</keyword>
<feature type="transmembrane region" description="Helical" evidence="5">
    <location>
        <begin position="55"/>
        <end position="76"/>
    </location>
</feature>
<evidence type="ECO:0000259" key="6">
    <source>
        <dbReference type="Pfam" id="PF01957"/>
    </source>
</evidence>
<dbReference type="PANTHER" id="PTHR33507:SF3">
    <property type="entry name" value="INNER MEMBRANE PROTEIN YBBJ"/>
    <property type="match status" value="1"/>
</dbReference>
<evidence type="ECO:0000256" key="1">
    <source>
        <dbReference type="ARBA" id="ARBA00004141"/>
    </source>
</evidence>
<dbReference type="InterPro" id="IPR052165">
    <property type="entry name" value="Membrane_assoc_protease"/>
</dbReference>
<evidence type="ECO:0000256" key="5">
    <source>
        <dbReference type="SAM" id="Phobius"/>
    </source>
</evidence>
<dbReference type="EMBL" id="BSNN01000008">
    <property type="protein sequence ID" value="GLQ36085.1"/>
    <property type="molecule type" value="Genomic_DNA"/>
</dbReference>
<keyword evidence="4 5" id="KW-0472">Membrane</keyword>
<keyword evidence="2 5" id="KW-0812">Transmembrane</keyword>
<comment type="subcellular location">
    <subcellularLocation>
        <location evidence="1">Membrane</location>
        <topology evidence="1">Multi-pass membrane protein</topology>
    </subcellularLocation>
</comment>
<accession>A0ABQ5VXT8</accession>
<dbReference type="PANTHER" id="PTHR33507">
    <property type="entry name" value="INNER MEMBRANE PROTEIN YBBJ"/>
    <property type="match status" value="1"/>
</dbReference>
<feature type="transmembrane region" description="Helical" evidence="5">
    <location>
        <begin position="6"/>
        <end position="23"/>
    </location>
</feature>
<evidence type="ECO:0000256" key="3">
    <source>
        <dbReference type="ARBA" id="ARBA00022989"/>
    </source>
</evidence>
<evidence type="ECO:0000313" key="7">
    <source>
        <dbReference type="EMBL" id="GLQ36085.1"/>
    </source>
</evidence>
<dbReference type="Gene3D" id="2.40.50.140">
    <property type="entry name" value="Nucleic acid-binding proteins"/>
    <property type="match status" value="1"/>
</dbReference>
<organism evidence="7 8">
    <name type="scientific">Amylibacter marinus</name>
    <dbReference type="NCBI Taxonomy" id="1475483"/>
    <lineage>
        <taxon>Bacteria</taxon>
        <taxon>Pseudomonadati</taxon>
        <taxon>Pseudomonadota</taxon>
        <taxon>Alphaproteobacteria</taxon>
        <taxon>Rhodobacterales</taxon>
        <taxon>Paracoccaceae</taxon>
        <taxon>Amylibacter</taxon>
    </lineage>
</organism>